<protein>
    <submittedName>
        <fullName evidence="2">Uncharacterized protein</fullName>
    </submittedName>
</protein>
<evidence type="ECO:0000256" key="1">
    <source>
        <dbReference type="SAM" id="MobiDB-lite"/>
    </source>
</evidence>
<name>A0AAU9M7H6_9ASTR</name>
<evidence type="ECO:0000313" key="3">
    <source>
        <dbReference type="Proteomes" id="UP001157418"/>
    </source>
</evidence>
<evidence type="ECO:0000313" key="2">
    <source>
        <dbReference type="EMBL" id="CAH1423021.1"/>
    </source>
</evidence>
<comment type="caution">
    <text evidence="2">The sequence shown here is derived from an EMBL/GenBank/DDBJ whole genome shotgun (WGS) entry which is preliminary data.</text>
</comment>
<dbReference type="EMBL" id="CAKMRJ010001112">
    <property type="protein sequence ID" value="CAH1423021.1"/>
    <property type="molecule type" value="Genomic_DNA"/>
</dbReference>
<reference evidence="2 3" key="1">
    <citation type="submission" date="2022-01" db="EMBL/GenBank/DDBJ databases">
        <authorList>
            <person name="Xiong W."/>
            <person name="Schranz E."/>
        </authorList>
    </citation>
    <scope>NUCLEOTIDE SEQUENCE [LARGE SCALE GENOMIC DNA]</scope>
</reference>
<proteinExistence type="predicted"/>
<dbReference type="Proteomes" id="UP001157418">
    <property type="component" value="Unassembled WGS sequence"/>
</dbReference>
<keyword evidence="3" id="KW-1185">Reference proteome</keyword>
<accession>A0AAU9M7H6</accession>
<organism evidence="2 3">
    <name type="scientific">Lactuca virosa</name>
    <dbReference type="NCBI Taxonomy" id="75947"/>
    <lineage>
        <taxon>Eukaryota</taxon>
        <taxon>Viridiplantae</taxon>
        <taxon>Streptophyta</taxon>
        <taxon>Embryophyta</taxon>
        <taxon>Tracheophyta</taxon>
        <taxon>Spermatophyta</taxon>
        <taxon>Magnoliopsida</taxon>
        <taxon>eudicotyledons</taxon>
        <taxon>Gunneridae</taxon>
        <taxon>Pentapetalae</taxon>
        <taxon>asterids</taxon>
        <taxon>campanulids</taxon>
        <taxon>Asterales</taxon>
        <taxon>Asteraceae</taxon>
        <taxon>Cichorioideae</taxon>
        <taxon>Cichorieae</taxon>
        <taxon>Lactucinae</taxon>
        <taxon>Lactuca</taxon>
    </lineage>
</organism>
<sequence length="84" mass="9940">MPTELPQMRSWRRKTQLSWVQCCRIIKVSVPNNHPVVVVANEMELMEPFYIRYVNWTLNHEESPPRLQIPPPIAASPPRSKKYK</sequence>
<feature type="region of interest" description="Disordered" evidence="1">
    <location>
        <begin position="62"/>
        <end position="84"/>
    </location>
</feature>
<dbReference type="AlphaFoldDB" id="A0AAU9M7H6"/>
<gene>
    <name evidence="2" type="ORF">LVIROSA_LOCUS10317</name>
</gene>